<dbReference type="GO" id="GO:0005789">
    <property type="term" value="C:endoplasmic reticulum membrane"/>
    <property type="evidence" value="ECO:0007669"/>
    <property type="project" value="UniProtKB-SubCell"/>
</dbReference>
<dbReference type="GO" id="GO:0003735">
    <property type="term" value="F:structural constituent of ribosome"/>
    <property type="evidence" value="ECO:0007669"/>
    <property type="project" value="TreeGrafter"/>
</dbReference>
<dbReference type="GeneID" id="25346792"/>
<dbReference type="EMBL" id="KI657894">
    <property type="protein sequence ID" value="ETN84661.1"/>
    <property type="molecule type" value="Genomic_DNA"/>
</dbReference>
<feature type="transmembrane region" description="Helical" evidence="9">
    <location>
        <begin position="748"/>
        <end position="766"/>
    </location>
</feature>
<dbReference type="STRING" id="51031.W2TU89"/>
<feature type="non-terminal residue" evidence="10">
    <location>
        <position position="1"/>
    </location>
</feature>
<dbReference type="OrthoDB" id="497541at2759"/>
<accession>W2TU89</accession>
<evidence type="ECO:0000256" key="2">
    <source>
        <dbReference type="ARBA" id="ARBA00022676"/>
    </source>
</evidence>
<gene>
    <name evidence="10" type="ORF">NECAME_06760</name>
</gene>
<evidence type="ECO:0000256" key="3">
    <source>
        <dbReference type="ARBA" id="ARBA00022679"/>
    </source>
</evidence>
<dbReference type="KEGG" id="nai:NECAME_06760"/>
<keyword evidence="2" id="KW-0328">Glycosyltransferase</keyword>
<dbReference type="Pfam" id="PF03901">
    <property type="entry name" value="Glyco_transf_22"/>
    <property type="match status" value="1"/>
</dbReference>
<feature type="transmembrane region" description="Helical" evidence="9">
    <location>
        <begin position="802"/>
        <end position="822"/>
    </location>
</feature>
<keyword evidence="3" id="KW-0808">Transferase</keyword>
<dbReference type="PANTHER" id="PTHR13071">
    <property type="entry name" value="MITOCHONDRIAL 28S RIBOSOMAL PROTEIN S22"/>
    <property type="match status" value="1"/>
</dbReference>
<dbReference type="CTD" id="25346792"/>
<feature type="transmembrane region" description="Helical" evidence="9">
    <location>
        <begin position="772"/>
        <end position="790"/>
    </location>
</feature>
<evidence type="ECO:0000256" key="6">
    <source>
        <dbReference type="ARBA" id="ARBA00022989"/>
    </source>
</evidence>
<dbReference type="InterPro" id="IPR019374">
    <property type="entry name" value="Ribosomal_mS22"/>
</dbReference>
<dbReference type="UniPathway" id="UPA00378"/>
<proteinExistence type="predicted"/>
<keyword evidence="6 9" id="KW-1133">Transmembrane helix</keyword>
<dbReference type="AlphaFoldDB" id="W2TU89"/>
<keyword evidence="11" id="KW-1185">Reference proteome</keyword>
<feature type="transmembrane region" description="Helical" evidence="9">
    <location>
        <begin position="600"/>
        <end position="627"/>
    </location>
</feature>
<dbReference type="PANTHER" id="PTHR13071:SF4">
    <property type="entry name" value="SMALL RIBOSOMAL SUBUNIT PROTEIN MS22"/>
    <property type="match status" value="1"/>
</dbReference>
<dbReference type="Pfam" id="PF10245">
    <property type="entry name" value="MRP-S22"/>
    <property type="match status" value="1"/>
</dbReference>
<reference evidence="11" key="1">
    <citation type="journal article" date="2014" name="Nat. Genet.">
        <title>Genome of the human hookworm Necator americanus.</title>
        <authorList>
            <person name="Tang Y.T."/>
            <person name="Gao X."/>
            <person name="Rosa B.A."/>
            <person name="Abubucker S."/>
            <person name="Hallsworth-Pepin K."/>
            <person name="Martin J."/>
            <person name="Tyagi R."/>
            <person name="Heizer E."/>
            <person name="Zhang X."/>
            <person name="Bhonagiri-Palsikar V."/>
            <person name="Minx P."/>
            <person name="Warren W.C."/>
            <person name="Wang Q."/>
            <person name="Zhan B."/>
            <person name="Hotez P.J."/>
            <person name="Sternberg P.W."/>
            <person name="Dougall A."/>
            <person name="Gaze S.T."/>
            <person name="Mulvenna J."/>
            <person name="Sotillo J."/>
            <person name="Ranganathan S."/>
            <person name="Rabelo E.M."/>
            <person name="Wilson R.K."/>
            <person name="Felgner P.L."/>
            <person name="Bethony J."/>
            <person name="Hawdon J.M."/>
            <person name="Gasser R.B."/>
            <person name="Loukas A."/>
            <person name="Mitreva M."/>
        </authorList>
    </citation>
    <scope>NUCLEOTIDE SEQUENCE [LARGE SCALE GENOMIC DNA]</scope>
</reference>
<evidence type="ECO:0000256" key="8">
    <source>
        <dbReference type="SAM" id="MobiDB-lite"/>
    </source>
</evidence>
<feature type="region of interest" description="Disordered" evidence="8">
    <location>
        <begin position="364"/>
        <end position="420"/>
    </location>
</feature>
<comment type="subcellular location">
    <subcellularLocation>
        <location evidence="1">Endoplasmic reticulum membrane</location>
        <topology evidence="1">Multi-pass membrane protein</topology>
    </subcellularLocation>
</comment>
<feature type="transmembrane region" description="Helical" evidence="9">
    <location>
        <begin position="639"/>
        <end position="662"/>
    </location>
</feature>
<evidence type="ECO:0000313" key="11">
    <source>
        <dbReference type="Proteomes" id="UP000053676"/>
    </source>
</evidence>
<protein>
    <submittedName>
        <fullName evidence="10">Plasmid Maintenance Protein</fullName>
    </submittedName>
</protein>
<dbReference type="Proteomes" id="UP000053676">
    <property type="component" value="Unassembled WGS sequence"/>
</dbReference>
<dbReference type="GO" id="GO:0005763">
    <property type="term" value="C:mitochondrial small ribosomal subunit"/>
    <property type="evidence" value="ECO:0007669"/>
    <property type="project" value="TreeGrafter"/>
</dbReference>
<feature type="transmembrane region" description="Helical" evidence="9">
    <location>
        <begin position="557"/>
        <end position="580"/>
    </location>
</feature>
<evidence type="ECO:0000313" key="10">
    <source>
        <dbReference type="EMBL" id="ETN84661.1"/>
    </source>
</evidence>
<feature type="transmembrane region" description="Helical" evidence="9">
    <location>
        <begin position="524"/>
        <end position="545"/>
    </location>
</feature>
<evidence type="ECO:0000256" key="4">
    <source>
        <dbReference type="ARBA" id="ARBA00022692"/>
    </source>
</evidence>
<evidence type="ECO:0000256" key="5">
    <source>
        <dbReference type="ARBA" id="ARBA00022824"/>
    </source>
</evidence>
<sequence length="959" mass="110722">TVAESNVDHCIDSEKLFIDANVQQLLADLTGMDLERKVFKRRRTEIQQRSHFALMTDERLAQTMDKMRAEARRFLNFVPIKEPRSQEVSVLSKDAEIMCFDNSKFVFVDITFDANDQDRTVVVREVDGTLRIATPEEHDRMNRTYYEKPNRPVFLPPLFEDPYLQDALDRKEHEFVLDWACWFFEPDDPAYVKLVRCVFDRIVESGDFDVLHSTRHFGTMVFYLALNGNIPPLLNFFGAHGRVRDCANLVRLQKTLNPDWRFVINSGDSDLKIITDFVKQKLQFREQLKDLIAFLKEGVTIPSPSQNDFAHKTTLNTKEKATLDAWNLRGNTGSLAHLDEQYGVTKSEEKTEAATDKYIVRDERREHYGRQSVMPRKNISMVRRTSNRGEKPQLSDNGNSGHACPQSPLPPSSKDTVKSYPSPLDEIRGKLYVLREDLDFDWEPSDSAVLKLLFSLRLSAALWSNISDCDEVYNYWEPLHLLLFGEGLQTWEYSPLYAIRSYFYIYLHYIPANVLFHLLPYSKIALFVTLRCCIGIFTLLGEFSLYKAVCKHLSISIGRFFVVFSMLSTGMFISSTAFLPSSFTMVMNMYAAAAFLEEKWFSAIFCTAISALVGWPFAAVLGLPIVVEMLIFRPKLKMFSYFTALAGIIVGGSLLSVDSYYYGKRVLAPLNIVLYNVFSEHGPDLYGTEPISFYLKNLILNWNIVALLSPLALPLSGLNYLCSWKALEKHKKWGIPVHPSYWRHYSPLFLLFASFSTWCIIFFNQPHKEERFLFPIYPLIALMAAVALDSAERLASRFIRKFSFLSWVVILLFVTVSMSRNYALHRNFSAHIEVFVWTSLIVRVFGDHYHTDPLRVCVGKEWYRFPSSFFLPQTAVDARSRKRGIHLFFLKSEFSGLLPKYYPQGKLPFITRRIPTEMNDLNREEMSRYVPLDTCDYVVDLDVPDQATTLEPNYGQMAR</sequence>
<keyword evidence="7 9" id="KW-0472">Membrane</keyword>
<dbReference type="GO" id="GO:0016757">
    <property type="term" value="F:glycosyltransferase activity"/>
    <property type="evidence" value="ECO:0007669"/>
    <property type="project" value="UniProtKB-KW"/>
</dbReference>
<dbReference type="InterPro" id="IPR005599">
    <property type="entry name" value="GPI_mannosylTrfase"/>
</dbReference>
<dbReference type="OMA" id="HANILRP"/>
<keyword evidence="5" id="KW-0256">Endoplasmic reticulum</keyword>
<name>W2TU89_NECAM</name>
<keyword evidence="4 9" id="KW-0812">Transmembrane</keyword>
<feature type="transmembrane region" description="Helical" evidence="9">
    <location>
        <begin position="699"/>
        <end position="722"/>
    </location>
</feature>
<evidence type="ECO:0000256" key="9">
    <source>
        <dbReference type="SAM" id="Phobius"/>
    </source>
</evidence>
<organism evidence="10 11">
    <name type="scientific">Necator americanus</name>
    <name type="common">Human hookworm</name>
    <dbReference type="NCBI Taxonomy" id="51031"/>
    <lineage>
        <taxon>Eukaryota</taxon>
        <taxon>Metazoa</taxon>
        <taxon>Ecdysozoa</taxon>
        <taxon>Nematoda</taxon>
        <taxon>Chromadorea</taxon>
        <taxon>Rhabditida</taxon>
        <taxon>Rhabditina</taxon>
        <taxon>Rhabditomorpha</taxon>
        <taxon>Strongyloidea</taxon>
        <taxon>Ancylostomatidae</taxon>
        <taxon>Bunostominae</taxon>
        <taxon>Necator</taxon>
    </lineage>
</organism>
<evidence type="ECO:0000256" key="1">
    <source>
        <dbReference type="ARBA" id="ARBA00004477"/>
    </source>
</evidence>
<evidence type="ECO:0000256" key="7">
    <source>
        <dbReference type="ARBA" id="ARBA00023136"/>
    </source>
</evidence>